<accession>A0A1I1NFI4</accession>
<keyword evidence="2" id="KW-0472">Membrane</keyword>
<dbReference type="OrthoDB" id="6160351at2"/>
<organism evidence="3 4">
    <name type="scientific">Pseudoalteromonas denitrificans DSM 6059</name>
    <dbReference type="NCBI Taxonomy" id="1123010"/>
    <lineage>
        <taxon>Bacteria</taxon>
        <taxon>Pseudomonadati</taxon>
        <taxon>Pseudomonadota</taxon>
        <taxon>Gammaproteobacteria</taxon>
        <taxon>Alteromonadales</taxon>
        <taxon>Pseudoalteromonadaceae</taxon>
        <taxon>Pseudoalteromonas</taxon>
    </lineage>
</organism>
<feature type="transmembrane region" description="Helical" evidence="2">
    <location>
        <begin position="154"/>
        <end position="173"/>
    </location>
</feature>
<sequence length="353" mass="41707">MPNSPSNNKSANCQPYSETAYKGKQDPIYRNMAQPEERKGQSMLARDQCKRDVFPRGYIYGICWDFSQRVPSRTEDLSDLKHANIKERELRLPLASTGNATVWDAILLMWQFFTFISFLIVPGFYIIVVALVFITRGFLDALDTIVEGLPFISYWIFGLIILKLLYLFIYLFIPKPIYKCAMFNRSTGNIEFPTADKQSFIALPFEQFNAHHRTVHTANGVPQYGFTLLHYQQGIMYQNISGSDVYTIHHWEMIQNFMDITQPLADIPNFEYYRIFDKTTCEFDKQHNRPRDFWYRVTKKQFKNVFTNNEDRNDERITYPWKFLSKELSEIPIKRKGDNFIMRHLPLLLPIHH</sequence>
<dbReference type="STRING" id="1123010.SAMN02745724_03046"/>
<evidence type="ECO:0000313" key="3">
    <source>
        <dbReference type="EMBL" id="SFC96022.1"/>
    </source>
</evidence>
<evidence type="ECO:0000256" key="1">
    <source>
        <dbReference type="SAM" id="MobiDB-lite"/>
    </source>
</evidence>
<keyword evidence="2" id="KW-0812">Transmembrane</keyword>
<dbReference type="EMBL" id="FOLO01000025">
    <property type="protein sequence ID" value="SFC96022.1"/>
    <property type="molecule type" value="Genomic_DNA"/>
</dbReference>
<feature type="region of interest" description="Disordered" evidence="1">
    <location>
        <begin position="1"/>
        <end position="29"/>
    </location>
</feature>
<keyword evidence="4" id="KW-1185">Reference proteome</keyword>
<dbReference type="RefSeq" id="WP_091985899.1">
    <property type="nucleotide sequence ID" value="NZ_FOLO01000025.1"/>
</dbReference>
<proteinExistence type="predicted"/>
<dbReference type="AlphaFoldDB" id="A0A1I1NFI4"/>
<evidence type="ECO:0000256" key="2">
    <source>
        <dbReference type="SAM" id="Phobius"/>
    </source>
</evidence>
<feature type="transmembrane region" description="Helical" evidence="2">
    <location>
        <begin position="112"/>
        <end position="134"/>
    </location>
</feature>
<evidence type="ECO:0000313" key="4">
    <source>
        <dbReference type="Proteomes" id="UP000198862"/>
    </source>
</evidence>
<protein>
    <submittedName>
        <fullName evidence="3">Uncharacterized protein</fullName>
    </submittedName>
</protein>
<keyword evidence="2" id="KW-1133">Transmembrane helix</keyword>
<gene>
    <name evidence="3" type="ORF">SAMN02745724_03046</name>
</gene>
<feature type="compositionally biased region" description="Polar residues" evidence="1">
    <location>
        <begin position="1"/>
        <end position="17"/>
    </location>
</feature>
<reference evidence="3 4" key="1">
    <citation type="submission" date="2016-10" db="EMBL/GenBank/DDBJ databases">
        <authorList>
            <person name="de Groot N.N."/>
        </authorList>
    </citation>
    <scope>NUCLEOTIDE SEQUENCE [LARGE SCALE GENOMIC DNA]</scope>
    <source>
        <strain evidence="3 4">DSM 6059</strain>
    </source>
</reference>
<dbReference type="Proteomes" id="UP000198862">
    <property type="component" value="Unassembled WGS sequence"/>
</dbReference>
<name>A0A1I1NFI4_9GAMM</name>